<dbReference type="PANTHER" id="PTHR31061:SF24">
    <property type="entry name" value="LD22376P"/>
    <property type="match status" value="1"/>
</dbReference>
<organism evidence="2 3">
    <name type="scientific">Maribellus comscasis</name>
    <dbReference type="NCBI Taxonomy" id="2681766"/>
    <lineage>
        <taxon>Bacteria</taxon>
        <taxon>Pseudomonadati</taxon>
        <taxon>Bacteroidota</taxon>
        <taxon>Bacteroidia</taxon>
        <taxon>Marinilabiliales</taxon>
        <taxon>Prolixibacteraceae</taxon>
        <taxon>Maribellus</taxon>
    </lineage>
</organism>
<evidence type="ECO:0000313" key="3">
    <source>
        <dbReference type="Proteomes" id="UP000428260"/>
    </source>
</evidence>
<keyword evidence="1" id="KW-0472">Membrane</keyword>
<keyword evidence="3" id="KW-1185">Reference proteome</keyword>
<dbReference type="Proteomes" id="UP000428260">
    <property type="component" value="Chromosome"/>
</dbReference>
<feature type="transmembrane region" description="Helical" evidence="1">
    <location>
        <begin position="333"/>
        <end position="355"/>
    </location>
</feature>
<feature type="transmembrane region" description="Helical" evidence="1">
    <location>
        <begin position="199"/>
        <end position="221"/>
    </location>
</feature>
<dbReference type="RefSeq" id="WP_158863566.1">
    <property type="nucleotide sequence ID" value="NZ_CP046401.1"/>
</dbReference>
<feature type="transmembrane region" description="Helical" evidence="1">
    <location>
        <begin position="261"/>
        <end position="281"/>
    </location>
</feature>
<keyword evidence="1" id="KW-1133">Transmembrane helix</keyword>
<evidence type="ECO:0000256" key="1">
    <source>
        <dbReference type="SAM" id="Phobius"/>
    </source>
</evidence>
<name>A0A6I6JJF9_9BACT</name>
<dbReference type="KEGG" id="mcos:GM418_04465"/>
<accession>A0A6I6JJF9</accession>
<feature type="transmembrane region" description="Helical" evidence="1">
    <location>
        <begin position="21"/>
        <end position="38"/>
    </location>
</feature>
<dbReference type="PANTHER" id="PTHR31061">
    <property type="entry name" value="LD22376P"/>
    <property type="match status" value="1"/>
</dbReference>
<feature type="transmembrane region" description="Helical" evidence="1">
    <location>
        <begin position="293"/>
        <end position="313"/>
    </location>
</feature>
<proteinExistence type="predicted"/>
<dbReference type="AlphaFoldDB" id="A0A6I6JJF9"/>
<gene>
    <name evidence="2" type="ORF">GM418_04465</name>
</gene>
<feature type="transmembrane region" description="Helical" evidence="1">
    <location>
        <begin position="233"/>
        <end position="255"/>
    </location>
</feature>
<evidence type="ECO:0000313" key="2">
    <source>
        <dbReference type="EMBL" id="QGY42936.1"/>
    </source>
</evidence>
<sequence length="363" mass="41667">MNTTNLSKEQDRIFSIDFFRGFTMFMLVGGIGGLFSKIDLSESGVVLRFFQQQLEHVPWEGLHFWDLIQPFFMFIVGIAMPFSLTKRWDRGDSWMKTFKHVLLRCLFLLLIGWAISSSPTTSNFNNVMAQLSVTYLLAFLIMRKKIVWQLLISFILILVSDLLYRFWPVDGFNHPFTAGQNFGSWTDLMLTGSLEHGNWVPFNAIPTSAHTIWGVIVGYILKNDWLPKKKILVLLSVGVAGVIVGFAMSPYIPIIKHICTSSFIIVSGGWCLIGMAISYWIIDVLNVKKVPMFFAVFGMNPLFIYLMGGRFRSFFAGLVDPFIYRIFGWTGEVFLIVLSTVLAGAMLWYVCYFMYKKRIFIRL</sequence>
<reference evidence="2 3" key="1">
    <citation type="submission" date="2019-11" db="EMBL/GenBank/DDBJ databases">
        <authorList>
            <person name="Zheng R.K."/>
            <person name="Sun C.M."/>
        </authorList>
    </citation>
    <scope>NUCLEOTIDE SEQUENCE [LARGE SCALE GENOMIC DNA]</scope>
    <source>
        <strain evidence="2 3">WC007</strain>
    </source>
</reference>
<feature type="transmembrane region" description="Helical" evidence="1">
    <location>
        <begin position="67"/>
        <end position="85"/>
    </location>
</feature>
<dbReference type="EMBL" id="CP046401">
    <property type="protein sequence ID" value="QGY42936.1"/>
    <property type="molecule type" value="Genomic_DNA"/>
</dbReference>
<feature type="transmembrane region" description="Helical" evidence="1">
    <location>
        <begin position="150"/>
        <end position="167"/>
    </location>
</feature>
<protein>
    <submittedName>
        <fullName evidence="2">DUF5009 domain-containing protein</fullName>
    </submittedName>
</protein>
<feature type="transmembrane region" description="Helical" evidence="1">
    <location>
        <begin position="97"/>
        <end position="115"/>
    </location>
</feature>
<feature type="transmembrane region" description="Helical" evidence="1">
    <location>
        <begin position="127"/>
        <end position="143"/>
    </location>
</feature>
<keyword evidence="1" id="KW-0812">Transmembrane</keyword>